<dbReference type="GO" id="GO:0055085">
    <property type="term" value="P:transmembrane transport"/>
    <property type="evidence" value="ECO:0007669"/>
    <property type="project" value="TreeGrafter"/>
</dbReference>
<dbReference type="OrthoDB" id="9772136at2"/>
<evidence type="ECO:0000256" key="5">
    <source>
        <dbReference type="ARBA" id="ARBA00023136"/>
    </source>
</evidence>
<dbReference type="RefSeq" id="WP_106062250.1">
    <property type="nucleotide sequence ID" value="NZ_PVXO01000002.1"/>
</dbReference>
<feature type="transmembrane region" description="Helical" evidence="6">
    <location>
        <begin position="207"/>
        <end position="226"/>
    </location>
</feature>
<feature type="transmembrane region" description="Helical" evidence="6">
    <location>
        <begin position="267"/>
        <end position="286"/>
    </location>
</feature>
<proteinExistence type="inferred from homology"/>
<gene>
    <name evidence="7" type="ORF">CLLI_00120</name>
</gene>
<feature type="transmembrane region" description="Helical" evidence="6">
    <location>
        <begin position="12"/>
        <end position="29"/>
    </location>
</feature>
<comment type="caution">
    <text evidence="7">The sequence shown here is derived from an EMBL/GenBank/DDBJ whole genome shotgun (WGS) entry which is preliminary data.</text>
</comment>
<dbReference type="GO" id="GO:0016020">
    <property type="term" value="C:membrane"/>
    <property type="evidence" value="ECO:0007669"/>
    <property type="project" value="UniProtKB-SubCell"/>
</dbReference>
<feature type="transmembrane region" description="Helical" evidence="6">
    <location>
        <begin position="67"/>
        <end position="85"/>
    </location>
</feature>
<dbReference type="PANTHER" id="PTHR21716:SF62">
    <property type="entry name" value="TRANSPORT PROTEIN YDBI-RELATED"/>
    <property type="match status" value="1"/>
</dbReference>
<dbReference type="InterPro" id="IPR002549">
    <property type="entry name" value="AI-2E-like"/>
</dbReference>
<evidence type="ECO:0000313" key="7">
    <source>
        <dbReference type="EMBL" id="PRR80827.1"/>
    </source>
</evidence>
<evidence type="ECO:0000256" key="3">
    <source>
        <dbReference type="ARBA" id="ARBA00022692"/>
    </source>
</evidence>
<feature type="transmembrane region" description="Helical" evidence="6">
    <location>
        <begin position="145"/>
        <end position="164"/>
    </location>
</feature>
<evidence type="ECO:0000313" key="8">
    <source>
        <dbReference type="Proteomes" id="UP000239706"/>
    </source>
</evidence>
<keyword evidence="3 6" id="KW-0812">Transmembrane</keyword>
<feature type="transmembrane region" description="Helical" evidence="6">
    <location>
        <begin position="298"/>
        <end position="328"/>
    </location>
</feature>
<organism evidence="7 8">
    <name type="scientific">Clostridium liquoris</name>
    <dbReference type="NCBI Taxonomy" id="1289519"/>
    <lineage>
        <taxon>Bacteria</taxon>
        <taxon>Bacillati</taxon>
        <taxon>Bacillota</taxon>
        <taxon>Clostridia</taxon>
        <taxon>Eubacteriales</taxon>
        <taxon>Clostridiaceae</taxon>
        <taxon>Clostridium</taxon>
    </lineage>
</organism>
<dbReference type="Proteomes" id="UP000239706">
    <property type="component" value="Unassembled WGS sequence"/>
</dbReference>
<sequence length="339" mass="38880">MEALKGLMKKDFTKRILVFLTIVLFFYLLRDFLDLILLTFLLTYLIYSLQHFIVMKINNHIHINEKFVTILLYLFLLTAFSLFIYKYVPIIINQSVDILKEFSEFKTNTKKYNIEQYLTPIFKQINIDAYLKSSTNFLIKFATNIGKWGFNIVIAFVLSTFFMLEKKEIGKFLDRFKDSKLKGFYEYTKYFGINFLNSFGKVIQAQILISIINTTLSVITLSILNFPQLLSLGLMVFLFGLIPVAGAIMSFIPLSIIAFNIGGFPKVLSIAVMVGMLHALESYVLNPKLMSAKTHLPVFVVFLVLIISEHFLGVWGLLIGIPLFIFLLDLLSISANDKG</sequence>
<reference evidence="7 8" key="1">
    <citation type="submission" date="2018-03" db="EMBL/GenBank/DDBJ databases">
        <title>Genome sequence of Clostridium liquoris DSM 100320.</title>
        <authorList>
            <person name="Poehlein A."/>
            <person name="Daniel R."/>
        </authorList>
    </citation>
    <scope>NUCLEOTIDE SEQUENCE [LARGE SCALE GENOMIC DNA]</scope>
    <source>
        <strain evidence="7 8">DSM 100320</strain>
    </source>
</reference>
<dbReference type="PANTHER" id="PTHR21716">
    <property type="entry name" value="TRANSMEMBRANE PROTEIN"/>
    <property type="match status" value="1"/>
</dbReference>
<dbReference type="EMBL" id="PVXO01000002">
    <property type="protein sequence ID" value="PRR80827.1"/>
    <property type="molecule type" value="Genomic_DNA"/>
</dbReference>
<evidence type="ECO:0000256" key="4">
    <source>
        <dbReference type="ARBA" id="ARBA00022989"/>
    </source>
</evidence>
<feature type="transmembrane region" description="Helical" evidence="6">
    <location>
        <begin position="35"/>
        <end position="55"/>
    </location>
</feature>
<dbReference type="AlphaFoldDB" id="A0A2T0BAJ2"/>
<comment type="subcellular location">
    <subcellularLocation>
        <location evidence="1">Membrane</location>
        <topology evidence="1">Multi-pass membrane protein</topology>
    </subcellularLocation>
</comment>
<keyword evidence="4 6" id="KW-1133">Transmembrane helix</keyword>
<comment type="similarity">
    <text evidence="2">Belongs to the autoinducer-2 exporter (AI-2E) (TC 2.A.86) family.</text>
</comment>
<evidence type="ECO:0000256" key="2">
    <source>
        <dbReference type="ARBA" id="ARBA00009773"/>
    </source>
</evidence>
<accession>A0A2T0BAJ2</accession>
<dbReference type="Pfam" id="PF01594">
    <property type="entry name" value="AI-2E_transport"/>
    <property type="match status" value="1"/>
</dbReference>
<evidence type="ECO:0000256" key="6">
    <source>
        <dbReference type="SAM" id="Phobius"/>
    </source>
</evidence>
<evidence type="ECO:0000256" key="1">
    <source>
        <dbReference type="ARBA" id="ARBA00004141"/>
    </source>
</evidence>
<feature type="transmembrane region" description="Helical" evidence="6">
    <location>
        <begin position="232"/>
        <end position="260"/>
    </location>
</feature>
<name>A0A2T0BAJ2_9CLOT</name>
<keyword evidence="8" id="KW-1185">Reference proteome</keyword>
<keyword evidence="5 6" id="KW-0472">Membrane</keyword>
<protein>
    <submittedName>
        <fullName evidence="7">Pheromone autoinducer 2 transporter</fullName>
    </submittedName>
</protein>